<dbReference type="AlphaFoldDB" id="A0A174EFJ7"/>
<dbReference type="OrthoDB" id="9795125at2"/>
<dbReference type="GO" id="GO:0030435">
    <property type="term" value="P:sporulation resulting in formation of a cellular spore"/>
    <property type="evidence" value="ECO:0007669"/>
    <property type="project" value="InterPro"/>
</dbReference>
<gene>
    <name evidence="1" type="ORF">ERS852471_01396</name>
</gene>
<evidence type="ECO:0000313" key="1">
    <source>
        <dbReference type="EMBL" id="CUO34710.1"/>
    </source>
</evidence>
<proteinExistence type="predicted"/>
<organism evidence="1 2">
    <name type="scientific">Clostridium disporicum</name>
    <dbReference type="NCBI Taxonomy" id="84024"/>
    <lineage>
        <taxon>Bacteria</taxon>
        <taxon>Bacillati</taxon>
        <taxon>Bacillota</taxon>
        <taxon>Clostridia</taxon>
        <taxon>Eubacteriales</taxon>
        <taxon>Clostridiaceae</taxon>
        <taxon>Clostridium</taxon>
    </lineage>
</organism>
<dbReference type="InterPro" id="IPR012504">
    <property type="entry name" value="Spore_YabP"/>
</dbReference>
<accession>A0A174EFJ7</accession>
<dbReference type="Pfam" id="PF07873">
    <property type="entry name" value="YabP"/>
    <property type="match status" value="1"/>
</dbReference>
<protein>
    <submittedName>
        <fullName evidence="1">YabP family protein</fullName>
    </submittedName>
</protein>
<dbReference type="InterPro" id="IPR022476">
    <property type="entry name" value="Spore_YabP/YqfC"/>
</dbReference>
<dbReference type="Proteomes" id="UP000095594">
    <property type="component" value="Unassembled WGS sequence"/>
</dbReference>
<dbReference type="NCBIfam" id="TIGR02892">
    <property type="entry name" value="spore_yabP"/>
    <property type="match status" value="1"/>
</dbReference>
<dbReference type="RefSeq" id="WP_055265043.1">
    <property type="nucleotide sequence ID" value="NZ_CABIXQ010000008.1"/>
</dbReference>
<dbReference type="InterPro" id="IPR038705">
    <property type="entry name" value="YabP_sf"/>
</dbReference>
<sequence>MEKKDISKIEENKGNLILENRKKLTLSGVVEVISFDEEKILLNTKLGALTIKGTELKMNKLDVQNGDVTIVGDVWSMVYSGKEMKKEKESIIGRLFK</sequence>
<dbReference type="EMBL" id="CYZX01000008">
    <property type="protein sequence ID" value="CUO34710.1"/>
    <property type="molecule type" value="Genomic_DNA"/>
</dbReference>
<evidence type="ECO:0000313" key="2">
    <source>
        <dbReference type="Proteomes" id="UP000095594"/>
    </source>
</evidence>
<dbReference type="PIRSF" id="PIRSF011576">
    <property type="entry name" value="YabP"/>
    <property type="match status" value="1"/>
</dbReference>
<name>A0A174EFJ7_9CLOT</name>
<dbReference type="Gene3D" id="2.60.40.2000">
    <property type="match status" value="1"/>
</dbReference>
<reference evidence="1 2" key="1">
    <citation type="submission" date="2015-09" db="EMBL/GenBank/DDBJ databases">
        <authorList>
            <consortium name="Pathogen Informatics"/>
        </authorList>
    </citation>
    <scope>NUCLEOTIDE SEQUENCE [LARGE SCALE GENOMIC DNA]</scope>
    <source>
        <strain evidence="1 2">2789STDY5834856</strain>
    </source>
</reference>